<comment type="catalytic activity">
    <reaction evidence="4">
        <text>L-threonyl-[protein] + ATP = O-phospho-L-threonyl-[protein] + ADP + H(+)</text>
        <dbReference type="Rhea" id="RHEA:46608"/>
        <dbReference type="Rhea" id="RHEA-COMP:11060"/>
        <dbReference type="Rhea" id="RHEA-COMP:11605"/>
        <dbReference type="ChEBI" id="CHEBI:15378"/>
        <dbReference type="ChEBI" id="CHEBI:30013"/>
        <dbReference type="ChEBI" id="CHEBI:30616"/>
        <dbReference type="ChEBI" id="CHEBI:61977"/>
        <dbReference type="ChEBI" id="CHEBI:456216"/>
        <dbReference type="EC" id="2.7.11.1"/>
    </reaction>
</comment>
<gene>
    <name evidence="8" type="ORF">LUZ62_020929</name>
</gene>
<reference evidence="8" key="1">
    <citation type="submission" date="2022-08" db="EMBL/GenBank/DDBJ databases">
        <authorList>
            <person name="Marques A."/>
        </authorList>
    </citation>
    <scope>NUCLEOTIDE SEQUENCE</scope>
    <source>
        <strain evidence="8">RhyPub2mFocal</strain>
        <tissue evidence="8">Leaves</tissue>
    </source>
</reference>
<evidence type="ECO:0000256" key="1">
    <source>
        <dbReference type="ARBA" id="ARBA00004479"/>
    </source>
</evidence>
<feature type="domain" description="Bulb-type lectin" evidence="7">
    <location>
        <begin position="28"/>
        <end position="137"/>
    </location>
</feature>
<accession>A0AAV8GRV9</accession>
<dbReference type="AlphaFoldDB" id="A0AAV8GRV9"/>
<dbReference type="Proteomes" id="UP001140206">
    <property type="component" value="Chromosome 1"/>
</dbReference>
<dbReference type="EC" id="2.7.11.1" evidence="2"/>
<comment type="catalytic activity">
    <reaction evidence="5">
        <text>L-seryl-[protein] + ATP = O-phospho-L-seryl-[protein] + ADP + H(+)</text>
        <dbReference type="Rhea" id="RHEA:17989"/>
        <dbReference type="Rhea" id="RHEA-COMP:9863"/>
        <dbReference type="Rhea" id="RHEA-COMP:11604"/>
        <dbReference type="ChEBI" id="CHEBI:15378"/>
        <dbReference type="ChEBI" id="CHEBI:29999"/>
        <dbReference type="ChEBI" id="CHEBI:30616"/>
        <dbReference type="ChEBI" id="CHEBI:83421"/>
        <dbReference type="ChEBI" id="CHEBI:456216"/>
        <dbReference type="EC" id="2.7.11.1"/>
    </reaction>
</comment>
<dbReference type="Gene3D" id="2.90.10.10">
    <property type="entry name" value="Bulb-type lectin domain"/>
    <property type="match status" value="1"/>
</dbReference>
<evidence type="ECO:0000256" key="5">
    <source>
        <dbReference type="ARBA" id="ARBA00048679"/>
    </source>
</evidence>
<dbReference type="GO" id="GO:0016020">
    <property type="term" value="C:membrane"/>
    <property type="evidence" value="ECO:0007669"/>
    <property type="project" value="UniProtKB-SubCell"/>
</dbReference>
<keyword evidence="6" id="KW-0732">Signal</keyword>
<name>A0AAV8GRV9_9POAL</name>
<evidence type="ECO:0000259" key="7">
    <source>
        <dbReference type="PROSITE" id="PS50927"/>
    </source>
</evidence>
<sequence>MASPSLCTSTLLILSATLAFLAPSSFADYVLYSGYALYGGESLSYGNYFLTMQTDCTLVLYDYGRAVWSSNTYNKGYDCTLRMQKDGNLVIYDGSNRAIWATNSGRKQKGNYVLVLQPDRNVVIYGGAIWAAGSNAVGTAPVIVSGNSTQPAVVAGDGITMVTGK</sequence>
<keyword evidence="9" id="KW-1185">Reference proteome</keyword>
<evidence type="ECO:0000256" key="6">
    <source>
        <dbReference type="SAM" id="SignalP"/>
    </source>
</evidence>
<dbReference type="PROSITE" id="PS50927">
    <property type="entry name" value="BULB_LECTIN"/>
    <property type="match status" value="1"/>
</dbReference>
<evidence type="ECO:0000256" key="3">
    <source>
        <dbReference type="ARBA" id="ARBA00023170"/>
    </source>
</evidence>
<keyword evidence="3" id="KW-0675">Receptor</keyword>
<comment type="caution">
    <text evidence="8">The sequence shown here is derived from an EMBL/GenBank/DDBJ whole genome shotgun (WGS) entry which is preliminary data.</text>
</comment>
<dbReference type="InterPro" id="IPR001480">
    <property type="entry name" value="Bulb-type_lectin_dom"/>
</dbReference>
<dbReference type="SMART" id="SM00108">
    <property type="entry name" value="B_lectin"/>
    <property type="match status" value="1"/>
</dbReference>
<feature type="chain" id="PRO_5043552398" description="non-specific serine/threonine protein kinase" evidence="6">
    <location>
        <begin position="28"/>
        <end position="165"/>
    </location>
</feature>
<dbReference type="GO" id="GO:0004674">
    <property type="term" value="F:protein serine/threonine kinase activity"/>
    <property type="evidence" value="ECO:0007669"/>
    <property type="project" value="UniProtKB-EC"/>
</dbReference>
<evidence type="ECO:0000313" key="8">
    <source>
        <dbReference type="EMBL" id="KAJ4808363.1"/>
    </source>
</evidence>
<dbReference type="GO" id="GO:0051707">
    <property type="term" value="P:response to other organism"/>
    <property type="evidence" value="ECO:0007669"/>
    <property type="project" value="UniProtKB-ARBA"/>
</dbReference>
<dbReference type="CDD" id="cd00028">
    <property type="entry name" value="B_lectin"/>
    <property type="match status" value="1"/>
</dbReference>
<comment type="subcellular location">
    <subcellularLocation>
        <location evidence="1">Membrane</location>
        <topology evidence="1">Single-pass type I membrane protein</topology>
    </subcellularLocation>
</comment>
<dbReference type="SUPFAM" id="SSF51110">
    <property type="entry name" value="alpha-D-mannose-specific plant lectins"/>
    <property type="match status" value="1"/>
</dbReference>
<dbReference type="EMBL" id="JAMFTS010000001">
    <property type="protein sequence ID" value="KAJ4808363.1"/>
    <property type="molecule type" value="Genomic_DNA"/>
</dbReference>
<organism evidence="8 9">
    <name type="scientific">Rhynchospora pubera</name>
    <dbReference type="NCBI Taxonomy" id="906938"/>
    <lineage>
        <taxon>Eukaryota</taxon>
        <taxon>Viridiplantae</taxon>
        <taxon>Streptophyta</taxon>
        <taxon>Embryophyta</taxon>
        <taxon>Tracheophyta</taxon>
        <taxon>Spermatophyta</taxon>
        <taxon>Magnoliopsida</taxon>
        <taxon>Liliopsida</taxon>
        <taxon>Poales</taxon>
        <taxon>Cyperaceae</taxon>
        <taxon>Cyperoideae</taxon>
        <taxon>Rhynchosporeae</taxon>
        <taxon>Rhynchospora</taxon>
    </lineage>
</organism>
<protein>
    <recommendedName>
        <fullName evidence="2">non-specific serine/threonine protein kinase</fullName>
        <ecNumber evidence="2">2.7.11.1</ecNumber>
    </recommendedName>
</protein>
<evidence type="ECO:0000256" key="2">
    <source>
        <dbReference type="ARBA" id="ARBA00012513"/>
    </source>
</evidence>
<feature type="signal peptide" evidence="6">
    <location>
        <begin position="1"/>
        <end position="27"/>
    </location>
</feature>
<evidence type="ECO:0000256" key="4">
    <source>
        <dbReference type="ARBA" id="ARBA00047899"/>
    </source>
</evidence>
<evidence type="ECO:0000313" key="9">
    <source>
        <dbReference type="Proteomes" id="UP001140206"/>
    </source>
</evidence>
<dbReference type="InterPro" id="IPR036426">
    <property type="entry name" value="Bulb-type_lectin_dom_sf"/>
</dbReference>
<proteinExistence type="predicted"/>